<keyword evidence="3 8" id="KW-0489">Methyltransferase</keyword>
<keyword evidence="4 8" id="KW-0808">Transferase</keyword>
<gene>
    <name evidence="9" type="ORF">GTGU_04104</name>
</gene>
<organism evidence="9 10">
    <name type="scientific">Trabulsiella guamensis ATCC 49490</name>
    <dbReference type="NCBI Taxonomy" id="1005994"/>
    <lineage>
        <taxon>Bacteria</taxon>
        <taxon>Pseudomonadati</taxon>
        <taxon>Pseudomonadota</taxon>
        <taxon>Gammaproteobacteria</taxon>
        <taxon>Enterobacterales</taxon>
        <taxon>Enterobacteriaceae</taxon>
        <taxon>Trabulsiella</taxon>
    </lineage>
</organism>
<accession>A0A084ZQC1</accession>
<dbReference type="PRINTS" id="PR00505">
    <property type="entry name" value="D12N6MTFRASE"/>
</dbReference>
<dbReference type="Gene3D" id="3.40.50.150">
    <property type="entry name" value="Vaccinia Virus protein VP39"/>
    <property type="match status" value="1"/>
</dbReference>
<dbReference type="AlphaFoldDB" id="A0A084ZQC1"/>
<dbReference type="EC" id="2.1.1.72" evidence="2 8"/>
<keyword evidence="5 8" id="KW-0949">S-adenosyl-L-methionine</keyword>
<comment type="similarity">
    <text evidence="1 8">Belongs to the N(4)/N(6)-methyltransferase family.</text>
</comment>
<evidence type="ECO:0000313" key="10">
    <source>
        <dbReference type="Proteomes" id="UP000028630"/>
    </source>
</evidence>
<comment type="caution">
    <text evidence="9">The sequence shown here is derived from an EMBL/GenBank/DDBJ whole genome shotgun (WGS) entry which is preliminary data.</text>
</comment>
<sequence>MNTIVRPFLKWAGGKSRVMPELLQHLPAGGCLTEPFVGGASVFMATDYPRYVLGDINIDLINLYRELTRYPDLVIDTAGELFKNRNSRQDYLEIRAEFNRHLTQTTCTGGGRRAGRTVTAELSRIVRAAQFLYLNRHGYNGLCRYSRKTGFNVPFGSFKKVYFPEEEMRLFAEKARDTKAIFICAPFQRTLKLVTGSSDVIYCDPPYLPVSDTASFSEYFGETFTAEHHRQLVSALLDVNTRLGAQVVISNSDTPETREIYQPFRLHEISVRRSVSADVTNRGEASEVIGVLRVCEGCGRAGGGHCPDCGPVMGNATCNTMIAGSFDDRNIF</sequence>
<reference evidence="10" key="1">
    <citation type="submission" date="2014-05" db="EMBL/GenBank/DDBJ databases">
        <title>ATOL: Assembling a taxonomically balanced genome-scale reconstruction of the evolutionary history of the Enterobacteriaceae.</title>
        <authorList>
            <person name="Plunkett G. III"/>
            <person name="Neeno-Eckwall E.C."/>
            <person name="Glasner J.D."/>
            <person name="Perna N.T."/>
        </authorList>
    </citation>
    <scope>NUCLEOTIDE SEQUENCE [LARGE SCALE GENOMIC DNA]</scope>
    <source>
        <strain evidence="10">ATCC 49490</strain>
    </source>
</reference>
<dbReference type="GO" id="GO:0009307">
    <property type="term" value="P:DNA restriction-modification system"/>
    <property type="evidence" value="ECO:0007669"/>
    <property type="project" value="InterPro"/>
</dbReference>
<name>A0A084ZQC1_9ENTR</name>
<evidence type="ECO:0000256" key="5">
    <source>
        <dbReference type="ARBA" id="ARBA00022691"/>
    </source>
</evidence>
<dbReference type="PANTHER" id="PTHR30481:SF3">
    <property type="entry name" value="DNA ADENINE METHYLASE"/>
    <property type="match status" value="1"/>
</dbReference>
<evidence type="ECO:0000256" key="1">
    <source>
        <dbReference type="ARBA" id="ARBA00006594"/>
    </source>
</evidence>
<keyword evidence="10" id="KW-1185">Reference proteome</keyword>
<dbReference type="GO" id="GO:0009007">
    <property type="term" value="F:site-specific DNA-methyltransferase (adenine-specific) activity"/>
    <property type="evidence" value="ECO:0007669"/>
    <property type="project" value="UniProtKB-UniRule"/>
</dbReference>
<dbReference type="PANTHER" id="PTHR30481">
    <property type="entry name" value="DNA ADENINE METHYLASE"/>
    <property type="match status" value="1"/>
</dbReference>
<feature type="binding site" evidence="7">
    <location>
        <position position="15"/>
    </location>
    <ligand>
        <name>S-adenosyl-L-methionine</name>
        <dbReference type="ChEBI" id="CHEBI:59789"/>
    </ligand>
</feature>
<dbReference type="NCBIfam" id="TIGR00571">
    <property type="entry name" value="dam"/>
    <property type="match status" value="1"/>
</dbReference>
<evidence type="ECO:0000256" key="2">
    <source>
        <dbReference type="ARBA" id="ARBA00011900"/>
    </source>
</evidence>
<dbReference type="EMBL" id="JMTB01000114">
    <property type="protein sequence ID" value="KFB99665.1"/>
    <property type="molecule type" value="Genomic_DNA"/>
</dbReference>
<comment type="catalytic activity">
    <reaction evidence="6 8">
        <text>a 2'-deoxyadenosine in DNA + S-adenosyl-L-methionine = an N(6)-methyl-2'-deoxyadenosine in DNA + S-adenosyl-L-homocysteine + H(+)</text>
        <dbReference type="Rhea" id="RHEA:15197"/>
        <dbReference type="Rhea" id="RHEA-COMP:12418"/>
        <dbReference type="Rhea" id="RHEA-COMP:12419"/>
        <dbReference type="ChEBI" id="CHEBI:15378"/>
        <dbReference type="ChEBI" id="CHEBI:57856"/>
        <dbReference type="ChEBI" id="CHEBI:59789"/>
        <dbReference type="ChEBI" id="CHEBI:90615"/>
        <dbReference type="ChEBI" id="CHEBI:90616"/>
        <dbReference type="EC" id="2.1.1.72"/>
    </reaction>
</comment>
<dbReference type="InterPro" id="IPR002052">
    <property type="entry name" value="DNA_methylase_N6_adenine_CS"/>
</dbReference>
<dbReference type="GO" id="GO:0032259">
    <property type="term" value="P:methylation"/>
    <property type="evidence" value="ECO:0007669"/>
    <property type="project" value="UniProtKB-KW"/>
</dbReference>
<dbReference type="InterPro" id="IPR023095">
    <property type="entry name" value="Ade_MeTrfase_dom_2"/>
</dbReference>
<dbReference type="InterPro" id="IPR012263">
    <property type="entry name" value="M_m6A_EcoRV"/>
</dbReference>
<evidence type="ECO:0000313" key="9">
    <source>
        <dbReference type="EMBL" id="KFB99665.1"/>
    </source>
</evidence>
<evidence type="ECO:0000256" key="6">
    <source>
        <dbReference type="ARBA" id="ARBA00047942"/>
    </source>
</evidence>
<dbReference type="GO" id="GO:0043565">
    <property type="term" value="F:sequence-specific DNA binding"/>
    <property type="evidence" value="ECO:0007669"/>
    <property type="project" value="TreeGrafter"/>
</dbReference>
<dbReference type="eggNOG" id="COG0338">
    <property type="taxonomic scope" value="Bacteria"/>
</dbReference>
<feature type="binding site" evidence="7">
    <location>
        <position position="55"/>
    </location>
    <ligand>
        <name>S-adenosyl-L-methionine</name>
        <dbReference type="ChEBI" id="CHEBI:59789"/>
    </ligand>
</feature>
<evidence type="ECO:0000256" key="3">
    <source>
        <dbReference type="ARBA" id="ARBA00022603"/>
    </source>
</evidence>
<evidence type="ECO:0000256" key="4">
    <source>
        <dbReference type="ARBA" id="ARBA00022679"/>
    </source>
</evidence>
<dbReference type="GO" id="GO:0006298">
    <property type="term" value="P:mismatch repair"/>
    <property type="evidence" value="ECO:0007669"/>
    <property type="project" value="TreeGrafter"/>
</dbReference>
<dbReference type="PROSITE" id="PS00092">
    <property type="entry name" value="N6_MTASE"/>
    <property type="match status" value="1"/>
</dbReference>
<proteinExistence type="inferred from homology"/>
<dbReference type="GO" id="GO:1904047">
    <property type="term" value="F:S-adenosyl-L-methionine binding"/>
    <property type="evidence" value="ECO:0007669"/>
    <property type="project" value="TreeGrafter"/>
</dbReference>
<feature type="binding site" evidence="7">
    <location>
        <position position="11"/>
    </location>
    <ligand>
        <name>S-adenosyl-L-methionine</name>
        <dbReference type="ChEBI" id="CHEBI:59789"/>
    </ligand>
</feature>
<dbReference type="InterPro" id="IPR012327">
    <property type="entry name" value="MeTrfase_D12"/>
</dbReference>
<protein>
    <recommendedName>
        <fullName evidence="2 8">Site-specific DNA-methyltransferase (adenine-specific)</fullName>
        <ecNumber evidence="2 8">2.1.1.72</ecNumber>
    </recommendedName>
</protein>
<evidence type="ECO:0000256" key="7">
    <source>
        <dbReference type="PIRSR" id="PIRSR000398-1"/>
    </source>
</evidence>
<dbReference type="Proteomes" id="UP000028630">
    <property type="component" value="Unassembled WGS sequence"/>
</dbReference>
<dbReference type="PIRSF" id="PIRSF000398">
    <property type="entry name" value="M_m6A_EcoRV"/>
    <property type="match status" value="1"/>
</dbReference>
<dbReference type="Gene3D" id="1.10.1020.10">
    <property type="entry name" value="Adenine-specific Methyltransferase, Domain 2"/>
    <property type="match status" value="1"/>
</dbReference>
<dbReference type="SUPFAM" id="SSF53335">
    <property type="entry name" value="S-adenosyl-L-methionine-dependent methyltransferases"/>
    <property type="match status" value="1"/>
</dbReference>
<feature type="binding site" evidence="7">
    <location>
        <position position="204"/>
    </location>
    <ligand>
        <name>S-adenosyl-L-methionine</name>
        <dbReference type="ChEBI" id="CHEBI:59789"/>
    </ligand>
</feature>
<dbReference type="InterPro" id="IPR029063">
    <property type="entry name" value="SAM-dependent_MTases_sf"/>
</dbReference>
<dbReference type="Pfam" id="PF02086">
    <property type="entry name" value="MethyltransfD12"/>
    <property type="match status" value="1"/>
</dbReference>
<evidence type="ECO:0000256" key="8">
    <source>
        <dbReference type="RuleBase" id="RU361257"/>
    </source>
</evidence>